<evidence type="ECO:0000259" key="4">
    <source>
        <dbReference type="PROSITE" id="PS50110"/>
    </source>
</evidence>
<dbReference type="Gene3D" id="3.40.50.2300">
    <property type="match status" value="1"/>
</dbReference>
<dbReference type="AlphaFoldDB" id="A0A261Y616"/>
<evidence type="ECO:0000256" key="2">
    <source>
        <dbReference type="ARBA" id="ARBA00023012"/>
    </source>
</evidence>
<evidence type="ECO:0000256" key="3">
    <source>
        <dbReference type="PROSITE-ProRule" id="PRU00169"/>
    </source>
</evidence>
<dbReference type="PANTHER" id="PTHR45339:SF1">
    <property type="entry name" value="HYBRID SIGNAL TRANSDUCTION HISTIDINE KINASE J"/>
    <property type="match status" value="1"/>
</dbReference>
<dbReference type="InterPro" id="IPR001789">
    <property type="entry name" value="Sig_transdc_resp-reg_receiver"/>
</dbReference>
<dbReference type="GO" id="GO:0000160">
    <property type="term" value="P:phosphorelay signal transduction system"/>
    <property type="evidence" value="ECO:0007669"/>
    <property type="project" value="UniProtKB-KW"/>
</dbReference>
<sequence length="195" mass="21439">MAAQTGLITPEDEETYILVDKPLTTWALPTPPNTPDTLLIEPFESLSLTSGESLHILLVDDNPLNNLYLQRQIKRHPPPDAYETMFITCVTSGEAALSHLAQHHVDLVLMDIDMPKLTGLDTASLIRSGKTSTQPDAFSIPSTNVAVPIIAVTTHDGHEWNDKIHKAGMDGLVVKPVIKMAEVWEVYRDARAARA</sequence>
<dbReference type="InterPro" id="IPR011006">
    <property type="entry name" value="CheY-like_superfamily"/>
</dbReference>
<dbReference type="PANTHER" id="PTHR45339">
    <property type="entry name" value="HYBRID SIGNAL TRANSDUCTION HISTIDINE KINASE J"/>
    <property type="match status" value="1"/>
</dbReference>
<keyword evidence="2" id="KW-0902">Two-component regulatory system</keyword>
<gene>
    <name evidence="5" type="ORF">BZG36_01137</name>
</gene>
<dbReference type="Proteomes" id="UP000242875">
    <property type="component" value="Unassembled WGS sequence"/>
</dbReference>
<feature type="domain" description="Response regulatory" evidence="4">
    <location>
        <begin position="55"/>
        <end position="190"/>
    </location>
</feature>
<dbReference type="EMBL" id="MVBO01000007">
    <property type="protein sequence ID" value="OZJ06090.1"/>
    <property type="molecule type" value="Genomic_DNA"/>
</dbReference>
<accession>A0A261Y616</accession>
<dbReference type="PROSITE" id="PS50110">
    <property type="entry name" value="RESPONSE_REGULATORY"/>
    <property type="match status" value="1"/>
</dbReference>
<dbReference type="SUPFAM" id="SSF52172">
    <property type="entry name" value="CheY-like"/>
    <property type="match status" value="1"/>
</dbReference>
<keyword evidence="1 3" id="KW-0597">Phosphoprotein</keyword>
<protein>
    <recommendedName>
        <fullName evidence="4">Response regulatory domain-containing protein</fullName>
    </recommendedName>
</protein>
<dbReference type="Pfam" id="PF00072">
    <property type="entry name" value="Response_reg"/>
    <property type="match status" value="1"/>
</dbReference>
<feature type="modified residue" description="4-aspartylphosphate" evidence="3">
    <location>
        <position position="111"/>
    </location>
</feature>
<comment type="caution">
    <text evidence="5">The sequence shown here is derived from an EMBL/GenBank/DDBJ whole genome shotgun (WGS) entry which is preliminary data.</text>
</comment>
<evidence type="ECO:0000256" key="1">
    <source>
        <dbReference type="ARBA" id="ARBA00022553"/>
    </source>
</evidence>
<proteinExistence type="predicted"/>
<dbReference type="CDD" id="cd17546">
    <property type="entry name" value="REC_hyHK_CKI1_RcsC-like"/>
    <property type="match status" value="1"/>
</dbReference>
<evidence type="ECO:0000313" key="6">
    <source>
        <dbReference type="Proteomes" id="UP000242875"/>
    </source>
</evidence>
<organism evidence="5 6">
    <name type="scientific">Bifiguratus adelaidae</name>
    <dbReference type="NCBI Taxonomy" id="1938954"/>
    <lineage>
        <taxon>Eukaryota</taxon>
        <taxon>Fungi</taxon>
        <taxon>Fungi incertae sedis</taxon>
        <taxon>Mucoromycota</taxon>
        <taxon>Mucoromycotina</taxon>
        <taxon>Endogonomycetes</taxon>
        <taxon>Endogonales</taxon>
        <taxon>Endogonales incertae sedis</taxon>
        <taxon>Bifiguratus</taxon>
    </lineage>
</organism>
<name>A0A261Y616_9FUNG</name>
<reference evidence="5 6" key="1">
    <citation type="journal article" date="2017" name="Mycologia">
        <title>Bifiguratus adelaidae, gen. et sp. nov., a new member of Mucoromycotina in endophytic and soil-dwelling habitats.</title>
        <authorList>
            <person name="Torres-Cruz T.J."/>
            <person name="Billingsley Tobias T.L."/>
            <person name="Almatruk M."/>
            <person name="Hesse C."/>
            <person name="Kuske C.R."/>
            <person name="Desiro A."/>
            <person name="Benucci G.M."/>
            <person name="Bonito G."/>
            <person name="Stajich J.E."/>
            <person name="Dunlap C."/>
            <person name="Arnold A.E."/>
            <person name="Porras-Alfaro A."/>
        </authorList>
    </citation>
    <scope>NUCLEOTIDE SEQUENCE [LARGE SCALE GENOMIC DNA]</scope>
    <source>
        <strain evidence="5 6">AZ0501</strain>
    </source>
</reference>
<dbReference type="SMART" id="SM00448">
    <property type="entry name" value="REC"/>
    <property type="match status" value="1"/>
</dbReference>
<dbReference type="OrthoDB" id="21225at2759"/>
<keyword evidence="6" id="KW-1185">Reference proteome</keyword>
<evidence type="ECO:0000313" key="5">
    <source>
        <dbReference type="EMBL" id="OZJ06090.1"/>
    </source>
</evidence>